<dbReference type="AlphaFoldDB" id="A0A5B7JBG4"/>
<evidence type="ECO:0000313" key="3">
    <source>
        <dbReference type="Proteomes" id="UP000324222"/>
    </source>
</evidence>
<organism evidence="2 3">
    <name type="scientific">Portunus trituberculatus</name>
    <name type="common">Swimming crab</name>
    <name type="synonym">Neptunus trituberculatus</name>
    <dbReference type="NCBI Taxonomy" id="210409"/>
    <lineage>
        <taxon>Eukaryota</taxon>
        <taxon>Metazoa</taxon>
        <taxon>Ecdysozoa</taxon>
        <taxon>Arthropoda</taxon>
        <taxon>Crustacea</taxon>
        <taxon>Multicrustacea</taxon>
        <taxon>Malacostraca</taxon>
        <taxon>Eumalacostraca</taxon>
        <taxon>Eucarida</taxon>
        <taxon>Decapoda</taxon>
        <taxon>Pleocyemata</taxon>
        <taxon>Brachyura</taxon>
        <taxon>Eubrachyura</taxon>
        <taxon>Portunoidea</taxon>
        <taxon>Portunidae</taxon>
        <taxon>Portuninae</taxon>
        <taxon>Portunus</taxon>
    </lineage>
</organism>
<dbReference type="Proteomes" id="UP000324222">
    <property type="component" value="Unassembled WGS sequence"/>
</dbReference>
<evidence type="ECO:0000256" key="1">
    <source>
        <dbReference type="SAM" id="MobiDB-lite"/>
    </source>
</evidence>
<protein>
    <submittedName>
        <fullName evidence="2">Uncharacterized protein</fullName>
    </submittedName>
</protein>
<gene>
    <name evidence="2" type="ORF">E2C01_085265</name>
</gene>
<feature type="compositionally biased region" description="Polar residues" evidence="1">
    <location>
        <begin position="46"/>
        <end position="63"/>
    </location>
</feature>
<proteinExistence type="predicted"/>
<reference evidence="2 3" key="1">
    <citation type="submission" date="2019-05" db="EMBL/GenBank/DDBJ databases">
        <title>Another draft genome of Portunus trituberculatus and its Hox gene families provides insights of decapod evolution.</title>
        <authorList>
            <person name="Jeong J.-H."/>
            <person name="Song I."/>
            <person name="Kim S."/>
            <person name="Choi T."/>
            <person name="Kim D."/>
            <person name="Ryu S."/>
            <person name="Kim W."/>
        </authorList>
    </citation>
    <scope>NUCLEOTIDE SEQUENCE [LARGE SCALE GENOMIC DNA]</scope>
    <source>
        <tissue evidence="2">Muscle</tissue>
    </source>
</reference>
<feature type="compositionally biased region" description="Basic and acidic residues" evidence="1">
    <location>
        <begin position="66"/>
        <end position="78"/>
    </location>
</feature>
<dbReference type="EMBL" id="VSRR010083876">
    <property type="protein sequence ID" value="MPC90288.1"/>
    <property type="molecule type" value="Genomic_DNA"/>
</dbReference>
<name>A0A5B7JBG4_PORTR</name>
<feature type="region of interest" description="Disordered" evidence="1">
    <location>
        <begin position="31"/>
        <end position="78"/>
    </location>
</feature>
<keyword evidence="3" id="KW-1185">Reference proteome</keyword>
<accession>A0A5B7JBG4</accession>
<sequence length="78" mass="8606">MRLPTTAPVHLASWHAQSLAALFTTPTPHIAPLPDTSVRPRRNKPQPGSITVTSFMHSNTFATAGSHERQPRQQEIAR</sequence>
<evidence type="ECO:0000313" key="2">
    <source>
        <dbReference type="EMBL" id="MPC90288.1"/>
    </source>
</evidence>
<comment type="caution">
    <text evidence="2">The sequence shown here is derived from an EMBL/GenBank/DDBJ whole genome shotgun (WGS) entry which is preliminary data.</text>
</comment>